<proteinExistence type="predicted"/>
<protein>
    <submittedName>
        <fullName evidence="1">Uncharacterized protein</fullName>
    </submittedName>
</protein>
<sequence length="45" mass="4954">MPMQNAHPTSPGMTVVADIKSERRTVLSFLLKSVHVISDRAMTEA</sequence>
<organism evidence="1 2">
    <name type="scientific">Yoonia sediminilitoris</name>
    <dbReference type="NCBI Taxonomy" id="1286148"/>
    <lineage>
        <taxon>Bacteria</taxon>
        <taxon>Pseudomonadati</taxon>
        <taxon>Pseudomonadota</taxon>
        <taxon>Alphaproteobacteria</taxon>
        <taxon>Rhodobacterales</taxon>
        <taxon>Paracoccaceae</taxon>
        <taxon>Yoonia</taxon>
    </lineage>
</organism>
<evidence type="ECO:0000313" key="1">
    <source>
        <dbReference type="EMBL" id="PUB14840.1"/>
    </source>
</evidence>
<evidence type="ECO:0000313" key="2">
    <source>
        <dbReference type="Proteomes" id="UP000244523"/>
    </source>
</evidence>
<name>A0A2T6KH47_9RHOB</name>
<keyword evidence="2" id="KW-1185">Reference proteome</keyword>
<accession>A0A2T6KH47</accession>
<dbReference type="AlphaFoldDB" id="A0A2T6KH47"/>
<reference evidence="1 2" key="1">
    <citation type="submission" date="2018-04" db="EMBL/GenBank/DDBJ databases">
        <title>Genomic Encyclopedia of Archaeal and Bacterial Type Strains, Phase II (KMG-II): from individual species to whole genera.</title>
        <authorList>
            <person name="Goeker M."/>
        </authorList>
    </citation>
    <scope>NUCLEOTIDE SEQUENCE [LARGE SCALE GENOMIC DNA]</scope>
    <source>
        <strain evidence="1 2">DSM 29955</strain>
    </source>
</reference>
<dbReference type="EMBL" id="QBUD01000005">
    <property type="protein sequence ID" value="PUB14840.1"/>
    <property type="molecule type" value="Genomic_DNA"/>
</dbReference>
<comment type="caution">
    <text evidence="1">The sequence shown here is derived from an EMBL/GenBank/DDBJ whole genome shotgun (WGS) entry which is preliminary data.</text>
</comment>
<dbReference type="Proteomes" id="UP000244523">
    <property type="component" value="Unassembled WGS sequence"/>
</dbReference>
<gene>
    <name evidence="1" type="ORF">C8N45_10561</name>
</gene>